<feature type="compositionally biased region" description="Basic and acidic residues" evidence="9">
    <location>
        <begin position="593"/>
        <end position="618"/>
    </location>
</feature>
<keyword evidence="7" id="KW-0862">Zinc</keyword>
<evidence type="ECO:0000313" key="11">
    <source>
        <dbReference type="Proteomes" id="UP000694941"/>
    </source>
</evidence>
<dbReference type="InterPro" id="IPR045194">
    <property type="entry name" value="MGRN1/RNF157-like"/>
</dbReference>
<dbReference type="GeneID" id="106468108"/>
<protein>
    <recommendedName>
        <fullName evidence="2">RING-type E3 ubiquitin transferase</fullName>
        <ecNumber evidence="2">2.3.2.27</ecNumber>
    </recommendedName>
</protein>
<evidence type="ECO:0000256" key="7">
    <source>
        <dbReference type="ARBA" id="ARBA00022833"/>
    </source>
</evidence>
<comment type="catalytic activity">
    <reaction evidence="1">
        <text>S-ubiquitinyl-[E2 ubiquitin-conjugating enzyme]-L-cysteine + [acceptor protein]-L-lysine = [E2 ubiquitin-conjugating enzyme]-L-cysteine + N(6)-ubiquitinyl-[acceptor protein]-L-lysine.</text>
        <dbReference type="EC" id="2.3.2.27"/>
    </reaction>
</comment>
<evidence type="ECO:0000256" key="1">
    <source>
        <dbReference type="ARBA" id="ARBA00000900"/>
    </source>
</evidence>
<gene>
    <name evidence="12" type="primary">LOC106468108</name>
</gene>
<keyword evidence="3" id="KW-0808">Transferase</keyword>
<dbReference type="InterPro" id="IPR013083">
    <property type="entry name" value="Znf_RING/FYVE/PHD"/>
</dbReference>
<evidence type="ECO:0000256" key="9">
    <source>
        <dbReference type="SAM" id="MobiDB-lite"/>
    </source>
</evidence>
<keyword evidence="11" id="KW-1185">Reference proteome</keyword>
<dbReference type="EC" id="2.3.2.27" evidence="2"/>
<organism evidence="11 12">
    <name type="scientific">Limulus polyphemus</name>
    <name type="common">Atlantic horseshoe crab</name>
    <dbReference type="NCBI Taxonomy" id="6850"/>
    <lineage>
        <taxon>Eukaryota</taxon>
        <taxon>Metazoa</taxon>
        <taxon>Ecdysozoa</taxon>
        <taxon>Arthropoda</taxon>
        <taxon>Chelicerata</taxon>
        <taxon>Merostomata</taxon>
        <taxon>Xiphosura</taxon>
        <taxon>Limulidae</taxon>
        <taxon>Limulus</taxon>
    </lineage>
</organism>
<evidence type="ECO:0000256" key="6">
    <source>
        <dbReference type="ARBA" id="ARBA00022786"/>
    </source>
</evidence>
<dbReference type="PANTHER" id="PTHR22996:SF0">
    <property type="entry name" value="RE60872P-RELATED"/>
    <property type="match status" value="1"/>
</dbReference>
<accession>A0ABM1T8B3</accession>
<keyword evidence="6" id="KW-0833">Ubl conjugation pathway</keyword>
<keyword evidence="5 8" id="KW-0863">Zinc-finger</keyword>
<dbReference type="RefSeq" id="XP_022252119.1">
    <property type="nucleotide sequence ID" value="XM_022396411.1"/>
</dbReference>
<name>A0ABM1T8B3_LIMPO</name>
<feature type="domain" description="RING-type" evidence="10">
    <location>
        <begin position="236"/>
        <end position="275"/>
    </location>
</feature>
<dbReference type="Proteomes" id="UP000694941">
    <property type="component" value="Unplaced"/>
</dbReference>
<evidence type="ECO:0000256" key="5">
    <source>
        <dbReference type="ARBA" id="ARBA00022771"/>
    </source>
</evidence>
<evidence type="ECO:0000313" key="12">
    <source>
        <dbReference type="RefSeq" id="XP_022252119.1"/>
    </source>
</evidence>
<proteinExistence type="predicted"/>
<feature type="region of interest" description="Disordered" evidence="9">
    <location>
        <begin position="323"/>
        <end position="413"/>
    </location>
</feature>
<dbReference type="PANTHER" id="PTHR22996">
    <property type="entry name" value="MAHOGUNIN"/>
    <property type="match status" value="1"/>
</dbReference>
<dbReference type="Gene3D" id="3.30.40.10">
    <property type="entry name" value="Zinc/RING finger domain, C3HC4 (zinc finger)"/>
    <property type="match status" value="1"/>
</dbReference>
<feature type="compositionally biased region" description="Pro residues" evidence="9">
    <location>
        <begin position="331"/>
        <end position="342"/>
    </location>
</feature>
<feature type="compositionally biased region" description="Polar residues" evidence="9">
    <location>
        <begin position="344"/>
        <end position="367"/>
    </location>
</feature>
<dbReference type="InterPro" id="IPR001841">
    <property type="entry name" value="Znf_RING"/>
</dbReference>
<evidence type="ECO:0000256" key="8">
    <source>
        <dbReference type="PROSITE-ProRule" id="PRU00175"/>
    </source>
</evidence>
<sequence>MGGERFEINQPEAYLFGENMDLNFLGGKPTPFPYPAPQACEATRPLRSLINIRKESLRFVKPPEDADERTRKSTTSYNIEFTFDSDVRCAITIYYFCTEEVTAQGYFCKPRDPTMNSETYHYKCGVNQQFVQVSHTFDPSKYTEDDLNCRFEDEIFLPVVVQCVAEEGEEPYQSHTLIAVVEKYSDNTYSLKPLKQKLFVDGLCYLMQEIYGIENKSVNHSKEANEDEIEDNGSECVICMSDSRDTLILPCRHLCLCNSCADSLRYQANNCPICRSPFRALLQIRAVRKAVSGISQLGGGGDNQTTQDVPVGYEPVSLLEALNGPYQSSAPHPPSVIHPPFPLNTHSPDGSTKSRSLDRLQSCSATSLRVPGLSSGSDKEDSGSEPPQLDRPTTPEVVITTTSSPSDKLHLKSDTLPLSRGEARRHKKVPRSSGPEKIRLLTESVQIVNEIGGGKRKMTSGELEGSETRSLLDGGALSRNVSAVGGAVVSGAKPSQSDCRISPLSMSTPHSLHLCDKVENIPAGTDVSPSGDDSDYYTPEDPTTTIFVDQGTDTSLDMNQTEDLPLSVMLSSTKTETDAGARHTAHVPVTRNSSDERVHTIKEDPLKEVECEEKKNPESDEEDRTETTTGNLHVLSSPTRHPLLLQQETNWSLPGTPASNASNRSSGDSFGSNSSTRLLLPQQSCDTLPE</sequence>
<feature type="region of interest" description="Disordered" evidence="9">
    <location>
        <begin position="575"/>
        <end position="690"/>
    </location>
</feature>
<evidence type="ECO:0000259" key="10">
    <source>
        <dbReference type="PROSITE" id="PS50089"/>
    </source>
</evidence>
<dbReference type="SUPFAM" id="SSF57850">
    <property type="entry name" value="RING/U-box"/>
    <property type="match status" value="1"/>
</dbReference>
<feature type="compositionally biased region" description="Polar residues" evidence="9">
    <location>
        <begin position="630"/>
        <end position="639"/>
    </location>
</feature>
<dbReference type="Pfam" id="PF13920">
    <property type="entry name" value="zf-C3HC4_3"/>
    <property type="match status" value="1"/>
</dbReference>
<keyword evidence="4" id="KW-0479">Metal-binding</keyword>
<dbReference type="InterPro" id="IPR058981">
    <property type="entry name" value="MGRN1/RNF157-like_N"/>
</dbReference>
<evidence type="ECO:0000256" key="3">
    <source>
        <dbReference type="ARBA" id="ARBA00022679"/>
    </source>
</evidence>
<reference evidence="12" key="1">
    <citation type="submission" date="2025-08" db="UniProtKB">
        <authorList>
            <consortium name="RefSeq"/>
        </authorList>
    </citation>
    <scope>IDENTIFICATION</scope>
    <source>
        <tissue evidence="12">Muscle</tissue>
    </source>
</reference>
<feature type="compositionally biased region" description="Polar residues" evidence="9">
    <location>
        <begin position="681"/>
        <end position="690"/>
    </location>
</feature>
<feature type="compositionally biased region" description="Polar residues" evidence="9">
    <location>
        <begin position="646"/>
        <end position="661"/>
    </location>
</feature>
<evidence type="ECO:0000256" key="2">
    <source>
        <dbReference type="ARBA" id="ARBA00012483"/>
    </source>
</evidence>
<evidence type="ECO:0000256" key="4">
    <source>
        <dbReference type="ARBA" id="ARBA00022723"/>
    </source>
</evidence>
<dbReference type="Pfam" id="PF26192">
    <property type="entry name" value="RNF157-like_N"/>
    <property type="match status" value="1"/>
</dbReference>
<dbReference type="PROSITE" id="PS50089">
    <property type="entry name" value="ZF_RING_2"/>
    <property type="match status" value="1"/>
</dbReference>
<dbReference type="SMART" id="SM00184">
    <property type="entry name" value="RING"/>
    <property type="match status" value="1"/>
</dbReference>
<feature type="compositionally biased region" description="Low complexity" evidence="9">
    <location>
        <begin position="662"/>
        <end position="675"/>
    </location>
</feature>